<evidence type="ECO:0000313" key="4">
    <source>
        <dbReference type="Proteomes" id="UP000431304"/>
    </source>
</evidence>
<feature type="domain" description="Putative zinc-finger" evidence="2">
    <location>
        <begin position="14"/>
        <end position="48"/>
    </location>
</feature>
<evidence type="ECO:0000256" key="1">
    <source>
        <dbReference type="SAM" id="Phobius"/>
    </source>
</evidence>
<dbReference type="Pfam" id="PF13490">
    <property type="entry name" value="zf-HC2"/>
    <property type="match status" value="1"/>
</dbReference>
<feature type="transmembrane region" description="Helical" evidence="1">
    <location>
        <begin position="92"/>
        <end position="115"/>
    </location>
</feature>
<keyword evidence="1" id="KW-0472">Membrane</keyword>
<reference evidence="3 4" key="1">
    <citation type="journal article" date="2019" name="Nat. Med.">
        <title>A library of human gut bacterial isolates paired with longitudinal multiomics data enables mechanistic microbiome research.</title>
        <authorList>
            <person name="Poyet M."/>
            <person name="Groussin M."/>
            <person name="Gibbons S.M."/>
            <person name="Avila-Pacheco J."/>
            <person name="Jiang X."/>
            <person name="Kearney S.M."/>
            <person name="Perrotta A.R."/>
            <person name="Berdy B."/>
            <person name="Zhao S."/>
            <person name="Lieberman T.D."/>
            <person name="Swanson P.K."/>
            <person name="Smith M."/>
            <person name="Roesemann S."/>
            <person name="Alexander J.E."/>
            <person name="Rich S.A."/>
            <person name="Livny J."/>
            <person name="Vlamakis H."/>
            <person name="Clish C."/>
            <person name="Bullock K."/>
            <person name="Deik A."/>
            <person name="Scott J."/>
            <person name="Pierce K.A."/>
            <person name="Xavier R.J."/>
            <person name="Alm E.J."/>
        </authorList>
    </citation>
    <scope>NUCLEOTIDE SEQUENCE [LARGE SCALE GENOMIC DNA]</scope>
    <source>
        <strain evidence="3 4">BIOML-A3</strain>
    </source>
</reference>
<keyword evidence="1" id="KW-1133">Transmembrane helix</keyword>
<name>A0A844E1P1_EUBRA</name>
<gene>
    <name evidence="3" type="ORF">GKE72_07645</name>
</gene>
<protein>
    <recommendedName>
        <fullName evidence="2">Putative zinc-finger domain-containing protein</fullName>
    </recommendedName>
</protein>
<dbReference type="AlphaFoldDB" id="A0A844E1P1"/>
<keyword evidence="1" id="KW-0812">Transmembrane</keyword>
<organism evidence="3 4">
    <name type="scientific">Eubacterium ramulus</name>
    <dbReference type="NCBI Taxonomy" id="39490"/>
    <lineage>
        <taxon>Bacteria</taxon>
        <taxon>Bacillati</taxon>
        <taxon>Bacillota</taxon>
        <taxon>Clostridia</taxon>
        <taxon>Eubacteriales</taxon>
        <taxon>Eubacteriaceae</taxon>
        <taxon>Eubacterium</taxon>
    </lineage>
</organism>
<accession>A0A844E1P1</accession>
<comment type="caution">
    <text evidence="3">The sequence shown here is derived from an EMBL/GenBank/DDBJ whole genome shotgun (WGS) entry which is preliminary data.</text>
</comment>
<sequence>MSALWRMVMNNISCDVIQDLMPVYIEHMCSTESRKLVEAHMAECEGCRQVFRAYTDETIVREVSRTEAHAEGKENEFHQILKNVENKVIKRVAVIAVIIVSFAAAIGIINFVPVFPASYEDAIVHVTASEEKDRIDIDTAQVRLHEDVVDDSIVLTGRYSLAARRSYEKSGQRYRYEKSLENKKISRVIYRGTDGTETVLWEK</sequence>
<evidence type="ECO:0000259" key="2">
    <source>
        <dbReference type="Pfam" id="PF13490"/>
    </source>
</evidence>
<evidence type="ECO:0000313" key="3">
    <source>
        <dbReference type="EMBL" id="MSD15946.1"/>
    </source>
</evidence>
<dbReference type="Proteomes" id="UP000431304">
    <property type="component" value="Unassembled WGS sequence"/>
</dbReference>
<dbReference type="EMBL" id="WKRA01000010">
    <property type="protein sequence ID" value="MSD15946.1"/>
    <property type="molecule type" value="Genomic_DNA"/>
</dbReference>
<dbReference type="InterPro" id="IPR027383">
    <property type="entry name" value="Znf_put"/>
</dbReference>
<proteinExistence type="predicted"/>